<sequence>MKIMEAVPNISEGKDPKIIAACAQAARQACAQAKLLHTDSNPDANRTVLTLAGTPEGVRRAAFALMQTATRLIDMRLQHGAHPRLGAVDVCPFVPVAGMTLAEATEQARLLGQEAAEQLGIPVYFYEANARQENRKNLAFIRRGEYESLPQKLAELPPDLGPREFSPHVAKTGAVVIGARNFLLAFNVSLNTQDTAAAKEIAGVLREKNGGLPAVKAIGWLMPGYQAAQVSFNLTDFHKTGLAQVFEACRREAEARGLSVTGSELIGLAPQEALAAAGRFYLPDCQDTHTLLRQAVLRLGLNKIRPFHLRERILEFRLQEELQQGK</sequence>
<dbReference type="InterPro" id="IPR051623">
    <property type="entry name" value="FTCD"/>
</dbReference>
<dbReference type="Gene3D" id="3.30.990.10">
    <property type="entry name" value="Formiminotransferase, N-terminal subdomain"/>
    <property type="match status" value="1"/>
</dbReference>
<keyword evidence="7" id="KW-0290">Folate-binding</keyword>
<keyword evidence="5 10" id="KW-0808">Transferase</keyword>
<dbReference type="PANTHER" id="PTHR12234">
    <property type="entry name" value="FORMIMINOTRANSFERASE-CYCLODEAMINASE"/>
    <property type="match status" value="1"/>
</dbReference>
<dbReference type="UniPathway" id="UPA00379">
    <property type="reaction ID" value="UER00555"/>
</dbReference>
<dbReference type="GO" id="GO:0030409">
    <property type="term" value="F:glutamate formimidoyltransferase activity"/>
    <property type="evidence" value="ECO:0007669"/>
    <property type="project" value="UniProtKB-EC"/>
</dbReference>
<dbReference type="InterPro" id="IPR013802">
    <property type="entry name" value="Formiminotransferase_C"/>
</dbReference>
<comment type="caution">
    <text evidence="10">The sequence shown here is derived from an EMBL/GenBank/DDBJ whole genome shotgun (WGS) entry which is preliminary data.</text>
</comment>
<dbReference type="Pfam" id="PF02971">
    <property type="entry name" value="FTCD"/>
    <property type="match status" value="1"/>
</dbReference>
<dbReference type="Proteomes" id="UP000196368">
    <property type="component" value="Unassembled WGS sequence"/>
</dbReference>
<dbReference type="Pfam" id="PF07837">
    <property type="entry name" value="FTCD_N"/>
    <property type="match status" value="1"/>
</dbReference>
<evidence type="ECO:0000313" key="11">
    <source>
        <dbReference type="Proteomes" id="UP000196368"/>
    </source>
</evidence>
<comment type="pathway">
    <text evidence="2">Amino-acid degradation; L-histidine degradation into L-glutamate; L-glutamate from N-formimidoyl-L-glutamate (transferase route): step 1/1.</text>
</comment>
<dbReference type="Gene3D" id="3.30.70.670">
    <property type="entry name" value="Formiminotransferase, C-terminal subdomain"/>
    <property type="match status" value="1"/>
</dbReference>
<keyword evidence="11" id="KW-1185">Reference proteome</keyword>
<gene>
    <name evidence="10" type="ORF">B5F75_04145</name>
</gene>
<dbReference type="RefSeq" id="WP_087288234.1">
    <property type="nucleotide sequence ID" value="NZ_NFJD01000002.1"/>
</dbReference>
<dbReference type="AlphaFoldDB" id="A0A1Y4DDU6"/>
<dbReference type="GO" id="GO:0005737">
    <property type="term" value="C:cytoplasm"/>
    <property type="evidence" value="ECO:0007669"/>
    <property type="project" value="UniProtKB-SubCell"/>
</dbReference>
<accession>A0A1Y4DDU6</accession>
<dbReference type="InterPro" id="IPR037064">
    <property type="entry name" value="Formiminotransferase_N_sf"/>
</dbReference>
<proteinExistence type="predicted"/>
<keyword evidence="4" id="KW-0963">Cytoplasm</keyword>
<evidence type="ECO:0000256" key="5">
    <source>
        <dbReference type="ARBA" id="ARBA00022679"/>
    </source>
</evidence>
<evidence type="ECO:0000313" key="10">
    <source>
        <dbReference type="EMBL" id="OUO57045.1"/>
    </source>
</evidence>
<dbReference type="EMBL" id="NFJD01000002">
    <property type="protein sequence ID" value="OUO57045.1"/>
    <property type="molecule type" value="Genomic_DNA"/>
</dbReference>
<feature type="domain" description="Formiminotransferase C-terminal subdomain" evidence="8">
    <location>
        <begin position="182"/>
        <end position="317"/>
    </location>
</feature>
<dbReference type="GO" id="GO:0019557">
    <property type="term" value="P:L-histidine catabolic process to glutamate and formate"/>
    <property type="evidence" value="ECO:0007669"/>
    <property type="project" value="UniProtKB-UniPathway"/>
</dbReference>
<dbReference type="EC" id="2.1.2.5" evidence="3"/>
<protein>
    <recommendedName>
        <fullName evidence="3">glutamate formimidoyltransferase</fullName>
        <ecNumber evidence="3">2.1.2.5</ecNumber>
    </recommendedName>
</protein>
<dbReference type="SUPFAM" id="SSF55116">
    <property type="entry name" value="Formiminotransferase domain of formiminotransferase-cyclodeaminase"/>
    <property type="match status" value="2"/>
</dbReference>
<dbReference type="InterPro" id="IPR004227">
    <property type="entry name" value="Formiminotransferase_cat"/>
</dbReference>
<evidence type="ECO:0000256" key="4">
    <source>
        <dbReference type="ARBA" id="ARBA00022490"/>
    </source>
</evidence>
<evidence type="ECO:0000259" key="9">
    <source>
        <dbReference type="SMART" id="SM01222"/>
    </source>
</evidence>
<dbReference type="SMART" id="SM01221">
    <property type="entry name" value="FTCD"/>
    <property type="match status" value="1"/>
</dbReference>
<name>A0A1Y4DDU6_9BACT</name>
<dbReference type="SMART" id="SM01222">
    <property type="entry name" value="FTCD_N"/>
    <property type="match status" value="1"/>
</dbReference>
<dbReference type="InterPro" id="IPR012886">
    <property type="entry name" value="Formiminotransferase_N"/>
</dbReference>
<feature type="domain" description="Formiminotransferase N-terminal subdomain" evidence="9">
    <location>
        <begin position="2"/>
        <end position="181"/>
    </location>
</feature>
<reference evidence="11" key="1">
    <citation type="submission" date="2017-04" db="EMBL/GenBank/DDBJ databases">
        <title>Function of individual gut microbiota members based on whole genome sequencing of pure cultures obtained from chicken caecum.</title>
        <authorList>
            <person name="Medvecky M."/>
            <person name="Cejkova D."/>
            <person name="Polansky O."/>
            <person name="Karasova D."/>
            <person name="Kubasova T."/>
            <person name="Cizek A."/>
            <person name="Rychlik I."/>
        </authorList>
    </citation>
    <scope>NUCLEOTIDE SEQUENCE [LARGE SCALE GENOMIC DNA]</scope>
    <source>
        <strain evidence="11">An273</strain>
    </source>
</reference>
<comment type="subcellular location">
    <subcellularLocation>
        <location evidence="1">Cytoplasm</location>
    </subcellularLocation>
</comment>
<keyword evidence="6" id="KW-0369">Histidine metabolism</keyword>
<dbReference type="PANTHER" id="PTHR12234:SF0">
    <property type="entry name" value="FORMIMIDOYLTRANSFERASE-CYCLODEAMINASE"/>
    <property type="match status" value="1"/>
</dbReference>
<evidence type="ECO:0000256" key="6">
    <source>
        <dbReference type="ARBA" id="ARBA00022808"/>
    </source>
</evidence>
<evidence type="ECO:0000256" key="2">
    <source>
        <dbReference type="ARBA" id="ARBA00005082"/>
    </source>
</evidence>
<dbReference type="GO" id="GO:0005542">
    <property type="term" value="F:folic acid binding"/>
    <property type="evidence" value="ECO:0007669"/>
    <property type="project" value="UniProtKB-KW"/>
</dbReference>
<evidence type="ECO:0000259" key="8">
    <source>
        <dbReference type="SMART" id="SM01221"/>
    </source>
</evidence>
<dbReference type="GO" id="GO:0019556">
    <property type="term" value="P:L-histidine catabolic process to glutamate and formamide"/>
    <property type="evidence" value="ECO:0007669"/>
    <property type="project" value="UniProtKB-UniPathway"/>
</dbReference>
<dbReference type="InterPro" id="IPR022384">
    <property type="entry name" value="FormiminoTrfase_cat_dom_sf"/>
</dbReference>
<evidence type="ECO:0000256" key="1">
    <source>
        <dbReference type="ARBA" id="ARBA00004496"/>
    </source>
</evidence>
<organism evidence="10 11">
    <name type="scientific">Candidatus Avelusimicrobium gallicola</name>
    <dbReference type="NCBI Taxonomy" id="2562704"/>
    <lineage>
        <taxon>Bacteria</taxon>
        <taxon>Pseudomonadati</taxon>
        <taxon>Elusimicrobiota</taxon>
        <taxon>Elusimicrobia</taxon>
        <taxon>Elusimicrobiales</taxon>
        <taxon>Elusimicrobiaceae</taxon>
        <taxon>Candidatus Avelusimicrobium</taxon>
    </lineage>
</organism>
<evidence type="ECO:0000256" key="3">
    <source>
        <dbReference type="ARBA" id="ARBA00012252"/>
    </source>
</evidence>
<dbReference type="NCBIfam" id="TIGR02024">
    <property type="entry name" value="FtcD"/>
    <property type="match status" value="1"/>
</dbReference>
<evidence type="ECO:0000256" key="7">
    <source>
        <dbReference type="ARBA" id="ARBA00022954"/>
    </source>
</evidence>
<dbReference type="InterPro" id="IPR037070">
    <property type="entry name" value="Formiminotransferase_C_sf"/>
</dbReference>
<dbReference type="OrthoDB" id="9773217at2"/>